<evidence type="ECO:0000259" key="24">
    <source>
        <dbReference type="PROSITE" id="PS50160"/>
    </source>
</evidence>
<dbReference type="InterPro" id="IPR012309">
    <property type="entry name" value="DNA_ligase_ATP-dep_C"/>
</dbReference>
<evidence type="ECO:0000256" key="12">
    <source>
        <dbReference type="ARBA" id="ARBA00022840"/>
    </source>
</evidence>
<feature type="domain" description="ATP-dependent DNA ligase family profile" evidence="24">
    <location>
        <begin position="503"/>
        <end position="630"/>
    </location>
</feature>
<dbReference type="SUPFAM" id="SSF50249">
    <property type="entry name" value="Nucleic acid-binding proteins"/>
    <property type="match status" value="1"/>
</dbReference>
<keyword evidence="17" id="KW-0464">Manganese</keyword>
<dbReference type="Gene3D" id="3.30.1490.70">
    <property type="match status" value="1"/>
</dbReference>
<feature type="region of interest" description="Disordered" evidence="23">
    <location>
        <begin position="711"/>
        <end position="730"/>
    </location>
</feature>
<evidence type="ECO:0000256" key="4">
    <source>
        <dbReference type="ARBA" id="ARBA00022679"/>
    </source>
</evidence>
<evidence type="ECO:0000256" key="11">
    <source>
        <dbReference type="ARBA" id="ARBA00022839"/>
    </source>
</evidence>
<evidence type="ECO:0000256" key="19">
    <source>
        <dbReference type="ARBA" id="ARBA00029943"/>
    </source>
</evidence>
<keyword evidence="8" id="KW-0547">Nucleotide-binding</keyword>
<evidence type="ECO:0000256" key="13">
    <source>
        <dbReference type="ARBA" id="ARBA00022932"/>
    </source>
</evidence>
<evidence type="ECO:0000256" key="3">
    <source>
        <dbReference type="ARBA" id="ARBA00022598"/>
    </source>
</evidence>
<organism evidence="25 26">
    <name type="scientific">Serinibacter arcticus</name>
    <dbReference type="NCBI Taxonomy" id="1655435"/>
    <lineage>
        <taxon>Bacteria</taxon>
        <taxon>Bacillati</taxon>
        <taxon>Actinomycetota</taxon>
        <taxon>Actinomycetes</taxon>
        <taxon>Micrococcales</taxon>
        <taxon>Beutenbergiaceae</taxon>
        <taxon>Serinibacter</taxon>
    </lineage>
</organism>
<dbReference type="InterPro" id="IPR052171">
    <property type="entry name" value="NHEJ_LigD"/>
</dbReference>
<keyword evidence="3 25" id="KW-0436">Ligase</keyword>
<evidence type="ECO:0000256" key="10">
    <source>
        <dbReference type="ARBA" id="ARBA00022801"/>
    </source>
</evidence>
<keyword evidence="13" id="KW-0239">DNA-directed DNA polymerase</keyword>
<dbReference type="RefSeq" id="WP_135848716.1">
    <property type="nucleotide sequence ID" value="NZ_RHPJ01000001.1"/>
</dbReference>
<dbReference type="InterPro" id="IPR014145">
    <property type="entry name" value="LigD_pol_dom"/>
</dbReference>
<dbReference type="GO" id="GO:0046872">
    <property type="term" value="F:metal ion binding"/>
    <property type="evidence" value="ECO:0007669"/>
    <property type="project" value="UniProtKB-KW"/>
</dbReference>
<comment type="caution">
    <text evidence="25">The sequence shown here is derived from an EMBL/GenBank/DDBJ whole genome shotgun (WGS) entry which is preliminary data.</text>
</comment>
<protein>
    <recommendedName>
        <fullName evidence="2">DNA ligase (ATP)</fullName>
        <ecNumber evidence="2">6.5.1.1</ecNumber>
    </recommendedName>
    <alternativeName>
        <fullName evidence="19">NHEJ DNA polymerase</fullName>
    </alternativeName>
</protein>
<keyword evidence="14" id="KW-0238">DNA-binding</keyword>
<evidence type="ECO:0000256" key="21">
    <source>
        <dbReference type="ARBA" id="ARBA00049981"/>
    </source>
</evidence>
<dbReference type="Proteomes" id="UP000297318">
    <property type="component" value="Unassembled WGS sequence"/>
</dbReference>
<keyword evidence="12" id="KW-0067">ATP-binding</keyword>
<dbReference type="EMBL" id="RHPJ01000001">
    <property type="protein sequence ID" value="TGO06533.1"/>
    <property type="molecule type" value="Genomic_DNA"/>
</dbReference>
<keyword evidence="18" id="KW-0511">Multifunctional enzyme</keyword>
<dbReference type="Pfam" id="PF21686">
    <property type="entry name" value="LigD_Prim-Pol"/>
    <property type="match status" value="1"/>
</dbReference>
<evidence type="ECO:0000313" key="26">
    <source>
        <dbReference type="Proteomes" id="UP000297318"/>
    </source>
</evidence>
<proteinExistence type="inferred from homology"/>
<keyword evidence="16" id="KW-0234">DNA repair</keyword>
<evidence type="ECO:0000256" key="17">
    <source>
        <dbReference type="ARBA" id="ARBA00023211"/>
    </source>
</evidence>
<dbReference type="CDD" id="cd07906">
    <property type="entry name" value="Adenylation_DNA_ligase_LigD_LigC"/>
    <property type="match status" value="1"/>
</dbReference>
<keyword evidence="5" id="KW-0548">Nucleotidyltransferase</keyword>
<keyword evidence="15" id="KW-0233">DNA recombination</keyword>
<evidence type="ECO:0000256" key="1">
    <source>
        <dbReference type="ARBA" id="ARBA00001936"/>
    </source>
</evidence>
<evidence type="ECO:0000313" key="25">
    <source>
        <dbReference type="EMBL" id="TGO06533.1"/>
    </source>
</evidence>
<dbReference type="Gene3D" id="3.90.920.10">
    <property type="entry name" value="DNA primase, PRIM domain"/>
    <property type="match status" value="1"/>
</dbReference>
<sequence length="730" mass="77457">MPSGSGSGAGAAQAVRVGERTVRLTNPDKVLFPGDPAGDAAHPTTKAELVEYYWRIAPVMLPHLAGRPVTRKRWPHGTGPVRGRDADPFFTKNLDSGTPDWVPRATIVHHERPVTYPLATEDAVLVWCAQMASIELHVPQWRLPPAVIEGRRSLVLDDADTRPDRLVVDLDPGPGVGLEECCEVALAARELLDDVGFACVPVTSGSKGIHLYAALDGVSSAAASAFAAELAASLVAELPKLALMQMKRDLREGKVFVDHTQNNAAKTTVSPYSVRGRLEPWVAAPRSWEEIEAGGLRQLLMAEVLERAQDGDLFTALLPADAASDDGDGGAARVPHPPVTFVAPAPAPAPAAASGAPGAVPDDNAPAAQDRSPSAAHDGERAAHSGGPRTAGARSSLGKVPTPMLATSFDPITHAELDPERWSFEPKWDGYRAIAALRDGTVRLVGRSGRDLTSEFPGLAVVPEALTDHDGLLDAEIVALRDGRPSFHALQEHGTAPRPPLRLVVFDVLELDGVDLTAQPLSARAEILEVLDLPSADIGASAGLGDGDAGWLRSPTLPGTLDQALAATASVEGEGVMAKRLDSPYRPGRRSPAWVKVKHQAEARVVVGGWRPGQGRRDGGIGSLLLGVRDGDEHDGDAALRYVGKVGTGFTDAELDRLLALLGPLRTGENPFTTPVPAVEARVAVWVRPEVEGEVTFDSWTPDGSLRAARWRGLAAQDRPQDRPRDRSRD</sequence>
<dbReference type="CDD" id="cd07971">
    <property type="entry name" value="OBF_DNA_ligase_LigD"/>
    <property type="match status" value="1"/>
</dbReference>
<keyword evidence="9" id="KW-0227">DNA damage</keyword>
<name>A0A4Z1E7R6_9MICO</name>
<dbReference type="AlphaFoldDB" id="A0A4Z1E7R6"/>
<keyword evidence="26" id="KW-1185">Reference proteome</keyword>
<dbReference type="NCBIfam" id="TIGR02778">
    <property type="entry name" value="ligD_pol"/>
    <property type="match status" value="1"/>
</dbReference>
<accession>A0A4Z1E7R6</accession>
<dbReference type="GO" id="GO:0003910">
    <property type="term" value="F:DNA ligase (ATP) activity"/>
    <property type="evidence" value="ECO:0007669"/>
    <property type="project" value="UniProtKB-EC"/>
</dbReference>
<evidence type="ECO:0000256" key="16">
    <source>
        <dbReference type="ARBA" id="ARBA00023204"/>
    </source>
</evidence>
<reference evidence="25 26" key="1">
    <citation type="submission" date="2018-11" db="EMBL/GenBank/DDBJ databases">
        <title>Complete genome sequencing of the Actinobacteria Serinibacter sp. K3-2.</title>
        <authorList>
            <person name="Rakitin A.L."/>
            <person name="Beletsky A.V."/>
            <person name="Mardanov A.V."/>
            <person name="Ravin N.V."/>
            <person name="Gromova A.S."/>
            <person name="Filippova S.N."/>
            <person name="Gal'Chenko V.F."/>
        </authorList>
    </citation>
    <scope>NUCLEOTIDE SEQUENCE [LARGE SCALE GENOMIC DNA]</scope>
    <source>
        <strain evidence="25 26">K3-2</strain>
    </source>
</reference>
<dbReference type="GO" id="GO:0006281">
    <property type="term" value="P:DNA repair"/>
    <property type="evidence" value="ECO:0007669"/>
    <property type="project" value="UniProtKB-KW"/>
</dbReference>
<dbReference type="Pfam" id="PF04679">
    <property type="entry name" value="DNA_ligase_A_C"/>
    <property type="match status" value="1"/>
</dbReference>
<dbReference type="GO" id="GO:0005524">
    <property type="term" value="F:ATP binding"/>
    <property type="evidence" value="ECO:0007669"/>
    <property type="project" value="UniProtKB-KW"/>
</dbReference>
<evidence type="ECO:0000256" key="2">
    <source>
        <dbReference type="ARBA" id="ARBA00012727"/>
    </source>
</evidence>
<evidence type="ECO:0000256" key="15">
    <source>
        <dbReference type="ARBA" id="ARBA00023172"/>
    </source>
</evidence>
<keyword evidence="7" id="KW-0479">Metal-binding</keyword>
<dbReference type="OrthoDB" id="9802472at2"/>
<dbReference type="InterPro" id="IPR012340">
    <property type="entry name" value="NA-bd_OB-fold"/>
</dbReference>
<evidence type="ECO:0000256" key="7">
    <source>
        <dbReference type="ARBA" id="ARBA00022723"/>
    </source>
</evidence>
<dbReference type="PANTHER" id="PTHR42705:SF2">
    <property type="entry name" value="BIFUNCTIONAL NON-HOMOLOGOUS END JOINING PROTEIN LIGD"/>
    <property type="match status" value="1"/>
</dbReference>
<dbReference type="EC" id="6.5.1.1" evidence="2"/>
<comment type="cofactor">
    <cofactor evidence="1">
        <name>Mn(2+)</name>
        <dbReference type="ChEBI" id="CHEBI:29035"/>
    </cofactor>
</comment>
<comment type="similarity">
    <text evidence="22">In the N-terminal section; belongs to the LigD polymerase family.</text>
</comment>
<comment type="similarity">
    <text evidence="21">In the C-terminal section; belongs to the ATP-dependent DNA ligase family.</text>
</comment>
<feature type="region of interest" description="Disordered" evidence="23">
    <location>
        <begin position="325"/>
        <end position="403"/>
    </location>
</feature>
<evidence type="ECO:0000256" key="14">
    <source>
        <dbReference type="ARBA" id="ARBA00023125"/>
    </source>
</evidence>
<evidence type="ECO:0000256" key="9">
    <source>
        <dbReference type="ARBA" id="ARBA00022763"/>
    </source>
</evidence>
<evidence type="ECO:0000256" key="23">
    <source>
        <dbReference type="SAM" id="MobiDB-lite"/>
    </source>
</evidence>
<evidence type="ECO:0000256" key="22">
    <source>
        <dbReference type="ARBA" id="ARBA00049990"/>
    </source>
</evidence>
<evidence type="ECO:0000256" key="20">
    <source>
        <dbReference type="ARBA" id="ARBA00034003"/>
    </source>
</evidence>
<dbReference type="GO" id="GO:0006310">
    <property type="term" value="P:DNA recombination"/>
    <property type="evidence" value="ECO:0007669"/>
    <property type="project" value="UniProtKB-KW"/>
</dbReference>
<dbReference type="GO" id="GO:0003887">
    <property type="term" value="F:DNA-directed DNA polymerase activity"/>
    <property type="evidence" value="ECO:0007669"/>
    <property type="project" value="UniProtKB-KW"/>
</dbReference>
<evidence type="ECO:0000256" key="5">
    <source>
        <dbReference type="ARBA" id="ARBA00022695"/>
    </source>
</evidence>
<dbReference type="SUPFAM" id="SSF56091">
    <property type="entry name" value="DNA ligase/mRNA capping enzyme, catalytic domain"/>
    <property type="match status" value="1"/>
</dbReference>
<dbReference type="GO" id="GO:0003677">
    <property type="term" value="F:DNA binding"/>
    <property type="evidence" value="ECO:0007669"/>
    <property type="project" value="UniProtKB-KW"/>
</dbReference>
<dbReference type="PROSITE" id="PS50160">
    <property type="entry name" value="DNA_LIGASE_A3"/>
    <property type="match status" value="1"/>
</dbReference>
<gene>
    <name evidence="25" type="ORF">SERN_0725</name>
</gene>
<evidence type="ECO:0000256" key="6">
    <source>
        <dbReference type="ARBA" id="ARBA00022722"/>
    </source>
</evidence>
<dbReference type="PANTHER" id="PTHR42705">
    <property type="entry name" value="BIFUNCTIONAL NON-HOMOLOGOUS END JOINING PROTEIN LIGD"/>
    <property type="match status" value="1"/>
</dbReference>
<keyword evidence="6" id="KW-0540">Nuclease</keyword>
<dbReference type="Gene3D" id="3.30.470.30">
    <property type="entry name" value="DNA ligase/mRNA capping enzyme"/>
    <property type="match status" value="1"/>
</dbReference>
<dbReference type="Pfam" id="PF01068">
    <property type="entry name" value="DNA_ligase_A_M"/>
    <property type="match status" value="1"/>
</dbReference>
<feature type="compositionally biased region" description="Low complexity" evidence="23">
    <location>
        <begin position="331"/>
        <end position="361"/>
    </location>
</feature>
<dbReference type="Gene3D" id="2.40.50.140">
    <property type="entry name" value="Nucleic acid-binding proteins"/>
    <property type="match status" value="1"/>
</dbReference>
<evidence type="ECO:0000256" key="18">
    <source>
        <dbReference type="ARBA" id="ARBA00023268"/>
    </source>
</evidence>
<keyword evidence="10" id="KW-0378">Hydrolase</keyword>
<feature type="compositionally biased region" description="Basic and acidic residues" evidence="23">
    <location>
        <begin position="719"/>
        <end position="730"/>
    </location>
</feature>
<dbReference type="NCBIfam" id="TIGR02779">
    <property type="entry name" value="NHEJ_ligase_lig"/>
    <property type="match status" value="1"/>
</dbReference>
<dbReference type="GO" id="GO:0004527">
    <property type="term" value="F:exonuclease activity"/>
    <property type="evidence" value="ECO:0007669"/>
    <property type="project" value="UniProtKB-KW"/>
</dbReference>
<keyword evidence="11" id="KW-0269">Exonuclease</keyword>
<dbReference type="InterPro" id="IPR014146">
    <property type="entry name" value="LigD_ligase_dom"/>
</dbReference>
<dbReference type="InterPro" id="IPR012310">
    <property type="entry name" value="DNA_ligase_ATP-dep_cent"/>
</dbReference>
<comment type="catalytic activity">
    <reaction evidence="20">
        <text>ATP + (deoxyribonucleotide)n-3'-hydroxyl + 5'-phospho-(deoxyribonucleotide)m = (deoxyribonucleotide)n+m + AMP + diphosphate.</text>
        <dbReference type="EC" id="6.5.1.1"/>
    </reaction>
</comment>
<evidence type="ECO:0000256" key="8">
    <source>
        <dbReference type="ARBA" id="ARBA00022741"/>
    </source>
</evidence>
<keyword evidence="4" id="KW-0808">Transferase</keyword>